<evidence type="ECO:0000256" key="14">
    <source>
        <dbReference type="SAM" id="SignalP"/>
    </source>
</evidence>
<keyword evidence="17" id="KW-0675">Receptor</keyword>
<dbReference type="PANTHER" id="PTHR32552:SF68">
    <property type="entry name" value="FERRICHROME OUTER MEMBRANE TRANSPORTER_PHAGE RECEPTOR"/>
    <property type="match status" value="1"/>
</dbReference>
<keyword evidence="11 12" id="KW-0998">Cell outer membrane</keyword>
<dbReference type="SUPFAM" id="SSF56935">
    <property type="entry name" value="Porins"/>
    <property type="match status" value="1"/>
</dbReference>
<dbReference type="PROSITE" id="PS52016">
    <property type="entry name" value="TONB_DEPENDENT_REC_3"/>
    <property type="match status" value="1"/>
</dbReference>
<dbReference type="Gene3D" id="2.170.130.10">
    <property type="entry name" value="TonB-dependent receptor, plug domain"/>
    <property type="match status" value="1"/>
</dbReference>
<dbReference type="InterPro" id="IPR036942">
    <property type="entry name" value="Beta-barrel_TonB_sf"/>
</dbReference>
<evidence type="ECO:0000256" key="12">
    <source>
        <dbReference type="PROSITE-ProRule" id="PRU01360"/>
    </source>
</evidence>
<dbReference type="AlphaFoldDB" id="A0A372NTA1"/>
<evidence type="ECO:0000259" key="15">
    <source>
        <dbReference type="Pfam" id="PF00593"/>
    </source>
</evidence>
<dbReference type="InterPro" id="IPR037066">
    <property type="entry name" value="Plug_dom_sf"/>
</dbReference>
<keyword evidence="7" id="KW-0408">Iron</keyword>
<keyword evidence="18" id="KW-1185">Reference proteome</keyword>
<comment type="subcellular location">
    <subcellularLocation>
        <location evidence="1 12">Cell outer membrane</location>
        <topology evidence="1 12">Multi-pass membrane protein</topology>
    </subcellularLocation>
</comment>
<gene>
    <name evidence="17" type="ORF">D0C36_13740</name>
</gene>
<name>A0A372NTA1_9SPHI</name>
<keyword evidence="4" id="KW-0410">Iron transport</keyword>
<dbReference type="EMBL" id="QWDC01000002">
    <property type="protein sequence ID" value="RFZ92485.1"/>
    <property type="molecule type" value="Genomic_DNA"/>
</dbReference>
<keyword evidence="10 12" id="KW-0472">Membrane</keyword>
<evidence type="ECO:0000256" key="3">
    <source>
        <dbReference type="ARBA" id="ARBA00022452"/>
    </source>
</evidence>
<dbReference type="OrthoDB" id="9761152at2"/>
<sequence>MLRKLVLTNLVLVAALQLQAQVLPKRDTAHLKEVVVTYQADKLTPVTFQNLNGNVLKAKSTGQEPTFLLSETPSITVYSDAGSTQGYSYFRMRGIDQTRINISLDGMPLSEPEDQGAYFSNYPDIINSVSKIQIQRGIGTSKNGVAGYGGSVQLFSPNLNDSAYTQLGAGYGSFNSHRVFAAYNSGMKNNKAFYIRASQVYSDRYKYNSSNNSQSVFMSGSLAANKSIFKINAMVGHQQNQLAWLGVSEAQIAQDRRTNVNENEHDNFTQALAQLQHLWSPNNISTLQTSVYYTFLNGNNDFNPNSFVGLPSTDEMYNYAFRSNLVGLFSNYTYSKGALNWTTGIHGNIYDRRHIGSERTAGRLYQNTGYKDEFSAFTKADYTIGRLTLFADAQYRYATFSYTGDVPLNRLDWNFFNPKAGLSYKAANNLTLYYSIGRTGREPTRNDMFGGSDNLLADDNGNAAIAVSKPEFVVDQELGLRHQSGNLNLNLNFYYMNFKNEIVLNGQLGPNGLALTNEVDRSYRTGAELSITYKVNEHISLINNSSYNYSRIKEQSQSFTPILTPPVIVNQEVVYTGKKFLVGLAGRYQSRAFINFANSAQVNQYFLLNARAQYTIGRFELGVFLNNVTNAKYFNNGYVDADGTKKYFVQAPTNYYTSVKYTF</sequence>
<keyword evidence="6 14" id="KW-0732">Signal</keyword>
<evidence type="ECO:0000256" key="4">
    <source>
        <dbReference type="ARBA" id="ARBA00022496"/>
    </source>
</evidence>
<comment type="caution">
    <text evidence="17">The sequence shown here is derived from an EMBL/GenBank/DDBJ whole genome shotgun (WGS) entry which is preliminary data.</text>
</comment>
<feature type="chain" id="PRO_5016969022" evidence="14">
    <location>
        <begin position="21"/>
        <end position="663"/>
    </location>
</feature>
<keyword evidence="5 12" id="KW-0812">Transmembrane</keyword>
<dbReference type="Gene3D" id="2.40.170.20">
    <property type="entry name" value="TonB-dependent receptor, beta-barrel domain"/>
    <property type="match status" value="1"/>
</dbReference>
<dbReference type="InterPro" id="IPR012910">
    <property type="entry name" value="Plug_dom"/>
</dbReference>
<dbReference type="Proteomes" id="UP000264217">
    <property type="component" value="Unassembled WGS sequence"/>
</dbReference>
<dbReference type="Pfam" id="PF07715">
    <property type="entry name" value="Plug"/>
    <property type="match status" value="1"/>
</dbReference>
<evidence type="ECO:0000256" key="10">
    <source>
        <dbReference type="ARBA" id="ARBA00023136"/>
    </source>
</evidence>
<dbReference type="GO" id="GO:0009279">
    <property type="term" value="C:cell outer membrane"/>
    <property type="evidence" value="ECO:0007669"/>
    <property type="project" value="UniProtKB-SubCell"/>
</dbReference>
<evidence type="ECO:0000256" key="11">
    <source>
        <dbReference type="ARBA" id="ARBA00023237"/>
    </source>
</evidence>
<evidence type="ECO:0000313" key="18">
    <source>
        <dbReference type="Proteomes" id="UP000264217"/>
    </source>
</evidence>
<keyword evidence="9 13" id="KW-0798">TonB box</keyword>
<comment type="similarity">
    <text evidence="12 13">Belongs to the TonB-dependent receptor family.</text>
</comment>
<dbReference type="Pfam" id="PF00593">
    <property type="entry name" value="TonB_dep_Rec_b-barrel"/>
    <property type="match status" value="1"/>
</dbReference>
<dbReference type="GO" id="GO:0015344">
    <property type="term" value="F:siderophore uptake transmembrane transporter activity"/>
    <property type="evidence" value="ECO:0007669"/>
    <property type="project" value="TreeGrafter"/>
</dbReference>
<keyword evidence="2 12" id="KW-0813">Transport</keyword>
<accession>A0A372NTA1</accession>
<organism evidence="17 18">
    <name type="scientific">Mucilaginibacter conchicola</name>
    <dbReference type="NCBI Taxonomy" id="2303333"/>
    <lineage>
        <taxon>Bacteria</taxon>
        <taxon>Pseudomonadati</taxon>
        <taxon>Bacteroidota</taxon>
        <taxon>Sphingobacteriia</taxon>
        <taxon>Sphingobacteriales</taxon>
        <taxon>Sphingobacteriaceae</taxon>
        <taxon>Mucilaginibacter</taxon>
    </lineage>
</organism>
<protein>
    <submittedName>
        <fullName evidence="17">TonB-dependent receptor</fullName>
    </submittedName>
</protein>
<keyword evidence="3 12" id="KW-1134">Transmembrane beta strand</keyword>
<dbReference type="InterPro" id="IPR000531">
    <property type="entry name" value="Beta-barrel_TonB"/>
</dbReference>
<evidence type="ECO:0000256" key="13">
    <source>
        <dbReference type="RuleBase" id="RU003357"/>
    </source>
</evidence>
<evidence type="ECO:0000256" key="5">
    <source>
        <dbReference type="ARBA" id="ARBA00022692"/>
    </source>
</evidence>
<evidence type="ECO:0000256" key="1">
    <source>
        <dbReference type="ARBA" id="ARBA00004571"/>
    </source>
</evidence>
<evidence type="ECO:0000313" key="17">
    <source>
        <dbReference type="EMBL" id="RFZ92485.1"/>
    </source>
</evidence>
<dbReference type="RefSeq" id="WP_117392194.1">
    <property type="nucleotide sequence ID" value="NZ_QWDC01000002.1"/>
</dbReference>
<evidence type="ECO:0000256" key="8">
    <source>
        <dbReference type="ARBA" id="ARBA00023065"/>
    </source>
</evidence>
<reference evidence="17 18" key="1">
    <citation type="submission" date="2018-08" db="EMBL/GenBank/DDBJ databases">
        <title>Mucilaginibacter sp. MYSH2.</title>
        <authorList>
            <person name="Seo T."/>
        </authorList>
    </citation>
    <scope>NUCLEOTIDE SEQUENCE [LARGE SCALE GENOMIC DNA]</scope>
    <source>
        <strain evidence="17 18">MYSH2</strain>
    </source>
</reference>
<evidence type="ECO:0000256" key="2">
    <source>
        <dbReference type="ARBA" id="ARBA00022448"/>
    </source>
</evidence>
<keyword evidence="8" id="KW-0406">Ion transport</keyword>
<evidence type="ECO:0000259" key="16">
    <source>
        <dbReference type="Pfam" id="PF07715"/>
    </source>
</evidence>
<evidence type="ECO:0000256" key="7">
    <source>
        <dbReference type="ARBA" id="ARBA00023004"/>
    </source>
</evidence>
<dbReference type="InterPro" id="IPR039426">
    <property type="entry name" value="TonB-dep_rcpt-like"/>
</dbReference>
<dbReference type="PANTHER" id="PTHR32552">
    <property type="entry name" value="FERRICHROME IRON RECEPTOR-RELATED"/>
    <property type="match status" value="1"/>
</dbReference>
<feature type="domain" description="TonB-dependent receptor-like beta-barrel" evidence="15">
    <location>
        <begin position="260"/>
        <end position="628"/>
    </location>
</feature>
<evidence type="ECO:0000256" key="6">
    <source>
        <dbReference type="ARBA" id="ARBA00022729"/>
    </source>
</evidence>
<evidence type="ECO:0000256" key="9">
    <source>
        <dbReference type="ARBA" id="ARBA00023077"/>
    </source>
</evidence>
<feature type="domain" description="TonB-dependent receptor plug" evidence="16">
    <location>
        <begin position="44"/>
        <end position="150"/>
    </location>
</feature>
<proteinExistence type="inferred from homology"/>
<feature type="signal peptide" evidence="14">
    <location>
        <begin position="1"/>
        <end position="20"/>
    </location>
</feature>